<name>X6M4A9_RETFI</name>
<accession>X6M4A9</accession>
<reference evidence="7 8" key="1">
    <citation type="journal article" date="2013" name="Curr. Biol.">
        <title>The Genome of the Foraminiferan Reticulomyxa filosa.</title>
        <authorList>
            <person name="Glockner G."/>
            <person name="Hulsmann N."/>
            <person name="Schleicher M."/>
            <person name="Noegel A.A."/>
            <person name="Eichinger L."/>
            <person name="Gallinger C."/>
            <person name="Pawlowski J."/>
            <person name="Sierra R."/>
            <person name="Euteneuer U."/>
            <person name="Pillet L."/>
            <person name="Moustafa A."/>
            <person name="Platzer M."/>
            <person name="Groth M."/>
            <person name="Szafranski K."/>
            <person name="Schliwa M."/>
        </authorList>
    </citation>
    <scope>NUCLEOTIDE SEQUENCE [LARGE SCALE GENOMIC DNA]</scope>
</reference>
<feature type="compositionally biased region" description="Polar residues" evidence="6">
    <location>
        <begin position="214"/>
        <end position="225"/>
    </location>
</feature>
<dbReference type="Proteomes" id="UP000023152">
    <property type="component" value="Unassembled WGS sequence"/>
</dbReference>
<dbReference type="GO" id="GO:0005525">
    <property type="term" value="F:GTP binding"/>
    <property type="evidence" value="ECO:0007669"/>
    <property type="project" value="UniProtKB-KW"/>
</dbReference>
<comment type="function">
    <text evidence="5">Small GTPase required for proper nuclear import of RNA polymerase II (RNAPII). May act at an RNAP assembly step prior to nuclear import.</text>
</comment>
<dbReference type="AlphaFoldDB" id="X6M4A9"/>
<comment type="subcellular location">
    <subcellularLocation>
        <location evidence="5">Cytoplasm</location>
    </subcellularLocation>
    <subcellularLocation>
        <location evidence="5">Nucleus</location>
    </subcellularLocation>
</comment>
<evidence type="ECO:0000256" key="5">
    <source>
        <dbReference type="RuleBase" id="RU365059"/>
    </source>
</evidence>
<dbReference type="EMBL" id="ASPP01024710">
    <property type="protein sequence ID" value="ETO08764.1"/>
    <property type="molecule type" value="Genomic_DNA"/>
</dbReference>
<dbReference type="PANTHER" id="PTHR21231">
    <property type="entry name" value="XPA-BINDING PROTEIN 1-RELATED"/>
    <property type="match status" value="1"/>
</dbReference>
<dbReference type="GO" id="GO:0005634">
    <property type="term" value="C:nucleus"/>
    <property type="evidence" value="ECO:0007669"/>
    <property type="project" value="UniProtKB-SubCell"/>
</dbReference>
<gene>
    <name evidence="7" type="ORF">RFI_28621</name>
</gene>
<keyword evidence="3 5" id="KW-0378">Hydrolase</keyword>
<dbReference type="GO" id="GO:0003924">
    <property type="term" value="F:GTPase activity"/>
    <property type="evidence" value="ECO:0007669"/>
    <property type="project" value="TreeGrafter"/>
</dbReference>
<dbReference type="OrthoDB" id="243313at2759"/>
<keyword evidence="8" id="KW-1185">Reference proteome</keyword>
<dbReference type="InterPro" id="IPR027417">
    <property type="entry name" value="P-loop_NTPase"/>
</dbReference>
<evidence type="ECO:0000256" key="3">
    <source>
        <dbReference type="ARBA" id="ARBA00022801"/>
    </source>
</evidence>
<feature type="region of interest" description="Disordered" evidence="6">
    <location>
        <begin position="214"/>
        <end position="237"/>
    </location>
</feature>
<dbReference type="Pfam" id="PF03029">
    <property type="entry name" value="ATP_bind_1"/>
    <property type="match status" value="1"/>
</dbReference>
<evidence type="ECO:0000256" key="1">
    <source>
        <dbReference type="ARBA" id="ARBA00005290"/>
    </source>
</evidence>
<evidence type="ECO:0000256" key="6">
    <source>
        <dbReference type="SAM" id="MobiDB-lite"/>
    </source>
</evidence>
<protein>
    <recommendedName>
        <fullName evidence="5">GPN-loop GTPase</fullName>
        <ecNumber evidence="5">3.6.5.-</ecNumber>
    </recommendedName>
</protein>
<dbReference type="SUPFAM" id="SSF52540">
    <property type="entry name" value="P-loop containing nucleoside triphosphate hydrolases"/>
    <property type="match status" value="1"/>
</dbReference>
<comment type="subunit">
    <text evidence="5">Binds to RNA polymerase II.</text>
</comment>
<dbReference type="Gene3D" id="3.40.50.300">
    <property type="entry name" value="P-loop containing nucleotide triphosphate hydrolases"/>
    <property type="match status" value="1"/>
</dbReference>
<evidence type="ECO:0000256" key="2">
    <source>
        <dbReference type="ARBA" id="ARBA00022741"/>
    </source>
</evidence>
<comment type="similarity">
    <text evidence="1 5">Belongs to the GPN-loop GTPase family.</text>
</comment>
<dbReference type="PANTHER" id="PTHR21231:SF8">
    <property type="entry name" value="GPN-LOOP GTPASE 1"/>
    <property type="match status" value="1"/>
</dbReference>
<evidence type="ECO:0000313" key="7">
    <source>
        <dbReference type="EMBL" id="ETO08764.1"/>
    </source>
</evidence>
<keyword evidence="2 5" id="KW-0547">Nucleotide-binding</keyword>
<dbReference type="EC" id="3.6.5.-" evidence="5"/>
<organism evidence="7 8">
    <name type="scientific">Reticulomyxa filosa</name>
    <dbReference type="NCBI Taxonomy" id="46433"/>
    <lineage>
        <taxon>Eukaryota</taxon>
        <taxon>Sar</taxon>
        <taxon>Rhizaria</taxon>
        <taxon>Retaria</taxon>
        <taxon>Foraminifera</taxon>
        <taxon>Monothalamids</taxon>
        <taxon>Reticulomyxidae</taxon>
        <taxon>Reticulomyxa</taxon>
    </lineage>
</organism>
<evidence type="ECO:0000256" key="4">
    <source>
        <dbReference type="ARBA" id="ARBA00023134"/>
    </source>
</evidence>
<sequence length="237" mass="27193">MLIYVIDTVRCIDPTTFMSNMTYACSILYKTQLPFLIAFNKIDVQSHLFAVEWMHNIESFEYSMTHTARNKDTYMSTLMKSLGHVLDAFYKNISQVGVSSITGQGINDLFTHIDICKLEYWKEFFPALQKRLEEKQNKTEIEKRTKIQQAFQKESKKLIIQDKEKGMAVYEEIGIQENTSASQTNDKSELDTHYDSVITSAIATDNTDNLVSTQQISSNAETNSTSEKEELITFLNS</sequence>
<keyword evidence="4 5" id="KW-0342">GTP-binding</keyword>
<dbReference type="GO" id="GO:0005737">
    <property type="term" value="C:cytoplasm"/>
    <property type="evidence" value="ECO:0007669"/>
    <property type="project" value="UniProtKB-SubCell"/>
</dbReference>
<evidence type="ECO:0000313" key="8">
    <source>
        <dbReference type="Proteomes" id="UP000023152"/>
    </source>
</evidence>
<comment type="caution">
    <text evidence="7">The sequence shown here is derived from an EMBL/GenBank/DDBJ whole genome shotgun (WGS) entry which is preliminary data.</text>
</comment>
<dbReference type="InterPro" id="IPR004130">
    <property type="entry name" value="Gpn"/>
</dbReference>
<keyword evidence="5" id="KW-0963">Cytoplasm</keyword>
<proteinExistence type="inferred from homology"/>